<organism evidence="2 3">
    <name type="scientific">Araneus ventricosus</name>
    <name type="common">Orbweaver spider</name>
    <name type="synonym">Epeira ventricosa</name>
    <dbReference type="NCBI Taxonomy" id="182803"/>
    <lineage>
        <taxon>Eukaryota</taxon>
        <taxon>Metazoa</taxon>
        <taxon>Ecdysozoa</taxon>
        <taxon>Arthropoda</taxon>
        <taxon>Chelicerata</taxon>
        <taxon>Arachnida</taxon>
        <taxon>Araneae</taxon>
        <taxon>Araneomorphae</taxon>
        <taxon>Entelegynae</taxon>
        <taxon>Araneoidea</taxon>
        <taxon>Araneidae</taxon>
        <taxon>Araneus</taxon>
    </lineage>
</organism>
<comment type="caution">
    <text evidence="2">The sequence shown here is derived from an EMBL/GenBank/DDBJ whole genome shotgun (WGS) entry which is preliminary data.</text>
</comment>
<dbReference type="AlphaFoldDB" id="A0A4Y2T9J7"/>
<keyword evidence="3" id="KW-1185">Reference proteome</keyword>
<dbReference type="Proteomes" id="UP000499080">
    <property type="component" value="Unassembled WGS sequence"/>
</dbReference>
<dbReference type="EMBL" id="BGPR01027098">
    <property type="protein sequence ID" value="GBN97314.1"/>
    <property type="molecule type" value="Genomic_DNA"/>
</dbReference>
<proteinExistence type="predicted"/>
<protein>
    <submittedName>
        <fullName evidence="2">Uncharacterized protein</fullName>
    </submittedName>
</protein>
<gene>
    <name evidence="2" type="ORF">AVEN_144397_1</name>
    <name evidence="1" type="ORF">AVEN_273964_1</name>
</gene>
<evidence type="ECO:0000313" key="1">
    <source>
        <dbReference type="EMBL" id="GBN96933.1"/>
    </source>
</evidence>
<evidence type="ECO:0000313" key="3">
    <source>
        <dbReference type="Proteomes" id="UP000499080"/>
    </source>
</evidence>
<accession>A0A4Y2T9J7</accession>
<dbReference type="EMBL" id="BGPR01026880">
    <property type="protein sequence ID" value="GBN96933.1"/>
    <property type="molecule type" value="Genomic_DNA"/>
</dbReference>
<sequence length="177" mass="19540">MFEKQILKKDDERAFGSENITVEAAVIAQTAENEADGEKSSAVFDEQYSLQVVPNLRKYNGKINKCEILTAKASSVPILEIYDETTFEYQILTAELSINAPAAEDKADEENSSPFLDEQCCLHDEPVPEKYDEKSIKCQILPAEPAVNASGARNKADGEKTSTFLDEKCSLQDAPVL</sequence>
<reference evidence="2 3" key="1">
    <citation type="journal article" date="2019" name="Sci. Rep.">
        <title>Orb-weaving spider Araneus ventricosus genome elucidates the spidroin gene catalogue.</title>
        <authorList>
            <person name="Kono N."/>
            <person name="Nakamura H."/>
            <person name="Ohtoshi R."/>
            <person name="Moran D.A.P."/>
            <person name="Shinohara A."/>
            <person name="Yoshida Y."/>
            <person name="Fujiwara M."/>
            <person name="Mori M."/>
            <person name="Tomita M."/>
            <person name="Arakawa K."/>
        </authorList>
    </citation>
    <scope>NUCLEOTIDE SEQUENCE [LARGE SCALE GENOMIC DNA]</scope>
</reference>
<name>A0A4Y2T9J7_ARAVE</name>
<evidence type="ECO:0000313" key="2">
    <source>
        <dbReference type="EMBL" id="GBN97314.1"/>
    </source>
</evidence>